<protein>
    <submittedName>
        <fullName evidence="1">Uncharacterized protein</fullName>
    </submittedName>
</protein>
<keyword evidence="2" id="KW-1185">Reference proteome</keyword>
<reference evidence="1 2" key="1">
    <citation type="submission" date="2018-11" db="EMBL/GenBank/DDBJ databases">
        <title>Chitinophaga lutea sp.nov., isolate from arsenic contaminated soil.</title>
        <authorList>
            <person name="Zong Y."/>
        </authorList>
    </citation>
    <scope>NUCLEOTIDE SEQUENCE [LARGE SCALE GENOMIC DNA]</scope>
    <source>
        <strain evidence="1 2">ZY74</strain>
    </source>
</reference>
<dbReference type="Proteomes" id="UP000278351">
    <property type="component" value="Unassembled WGS sequence"/>
</dbReference>
<evidence type="ECO:0000313" key="1">
    <source>
        <dbReference type="EMBL" id="RPE12259.1"/>
    </source>
</evidence>
<dbReference type="AlphaFoldDB" id="A0A3N4PZC5"/>
<organism evidence="1 2">
    <name type="scientific">Chitinophaga lutea</name>
    <dbReference type="NCBI Taxonomy" id="2488634"/>
    <lineage>
        <taxon>Bacteria</taxon>
        <taxon>Pseudomonadati</taxon>
        <taxon>Bacteroidota</taxon>
        <taxon>Chitinophagia</taxon>
        <taxon>Chitinophagales</taxon>
        <taxon>Chitinophagaceae</taxon>
        <taxon>Chitinophaga</taxon>
    </lineage>
</organism>
<name>A0A3N4PZC5_9BACT</name>
<accession>A0A3N4PZC5</accession>
<proteinExistence type="predicted"/>
<comment type="caution">
    <text evidence="1">The sequence shown here is derived from an EMBL/GenBank/DDBJ whole genome shotgun (WGS) entry which is preliminary data.</text>
</comment>
<dbReference type="EMBL" id="RPDH01000001">
    <property type="protein sequence ID" value="RPE12259.1"/>
    <property type="molecule type" value="Genomic_DNA"/>
</dbReference>
<evidence type="ECO:0000313" key="2">
    <source>
        <dbReference type="Proteomes" id="UP000278351"/>
    </source>
</evidence>
<gene>
    <name evidence="1" type="ORF">EGT74_01500</name>
</gene>
<sequence>MGNESVFLNKAVLGREATPAMDRGKMLSIYFSGGKTNVFFLFLMASFQAGWFMQEIAQINTGTAGIILFASSSDTF</sequence>